<keyword evidence="6 8" id="KW-0472">Membrane</keyword>
<dbReference type="GO" id="GO:0004252">
    <property type="term" value="F:serine-type endopeptidase activity"/>
    <property type="evidence" value="ECO:0007669"/>
    <property type="project" value="InterPro"/>
</dbReference>
<dbReference type="Pfam" id="PF01694">
    <property type="entry name" value="Rhomboid"/>
    <property type="match status" value="1"/>
</dbReference>
<evidence type="ECO:0000256" key="5">
    <source>
        <dbReference type="ARBA" id="ARBA00022989"/>
    </source>
</evidence>
<evidence type="ECO:0000259" key="9">
    <source>
        <dbReference type="Pfam" id="PF01694"/>
    </source>
</evidence>
<feature type="transmembrane region" description="Helical" evidence="8">
    <location>
        <begin position="503"/>
        <end position="522"/>
    </location>
</feature>
<keyword evidence="4" id="KW-0256">Endoplasmic reticulum</keyword>
<accession>A0A922IEB9</accession>
<dbReference type="Gene3D" id="1.20.1540.10">
    <property type="entry name" value="Rhomboid-like"/>
    <property type="match status" value="1"/>
</dbReference>
<feature type="transmembrane region" description="Helical" evidence="8">
    <location>
        <begin position="182"/>
        <end position="204"/>
    </location>
</feature>
<dbReference type="SUPFAM" id="SSF144091">
    <property type="entry name" value="Rhomboid-like"/>
    <property type="match status" value="1"/>
</dbReference>
<feature type="compositionally biased region" description="Basic residues" evidence="7">
    <location>
        <begin position="26"/>
        <end position="35"/>
    </location>
</feature>
<dbReference type="PANTHER" id="PTHR45965:SF3">
    <property type="entry name" value="INACTIVE RHOMBOID PROTEIN 1"/>
    <property type="match status" value="1"/>
</dbReference>
<dbReference type="GO" id="GO:0042058">
    <property type="term" value="P:regulation of epidermal growth factor receptor signaling pathway"/>
    <property type="evidence" value="ECO:0007669"/>
    <property type="project" value="TreeGrafter"/>
</dbReference>
<dbReference type="PANTHER" id="PTHR45965">
    <property type="entry name" value="INACTIVE RHOMBOID PROTEIN"/>
    <property type="match status" value="1"/>
</dbReference>
<evidence type="ECO:0000256" key="8">
    <source>
        <dbReference type="SAM" id="Phobius"/>
    </source>
</evidence>
<keyword evidence="5 8" id="KW-1133">Transmembrane helix</keyword>
<dbReference type="InterPro" id="IPR035952">
    <property type="entry name" value="Rhomboid-like_sf"/>
</dbReference>
<evidence type="ECO:0000313" key="10">
    <source>
        <dbReference type="EMBL" id="KAH9527073.1"/>
    </source>
</evidence>
<sequence length="614" mass="71521">MSNSNRKKQENNYEQRLHHTLSRYGKNKKIKKHRSIPSMNDVPKSQTNGIHDEENDGEFAISLNLDNFRTLKYDENVKYADDTTDTECTNDEPCRFQDALVLRSADCRCKEDYLFDNIDQQNEAAKKLKLSNNDHHDLFDRYFQTQIYRLKRERSGFIWRCLGLKFANNFWKNRAKGEMWPLFTYWLIAMELFIMIYLSTYGIVPCGKTETKVSKVIWHQTNSFQPATYYQHPNIWYGPSYSDLISAGVKFTPCMRRDTNIMKSIEMRNSLENEYGCCLRNDLSGCVQTAQSQCSNRTSFWIKWPNRSGPVCGNDPRYCMDKSMNISYEKNITDWPICNQYDNEAIYRSKDLHMKCKVQARPCCVGIYGKCILASKEYCEFIKGHHHPHASLCSQVNCMEDVCGDSLWPHQFYRLFLSLFIHAGWFQLLINLVIQYVFMRRLEQLLGIWRTVLIYFLSGIGGNMASAIFLPLTPEVGPNASLLGLISFLFIECYRQQNINGKVIIMLKIFVALFILFVPGFLLPFVDIYSLVFGFIYGFLITTIVHPDESKSMTSRIIATISFIVLTTILIVLFIFATDLLEQYRYYTNLLNCLPIIMDCSKIDIVYDEIKALN</sequence>
<comment type="similarity">
    <text evidence="2">Belongs to the peptidase S54 family.</text>
</comment>
<feature type="transmembrane region" description="Helical" evidence="8">
    <location>
        <begin position="557"/>
        <end position="577"/>
    </location>
</feature>
<evidence type="ECO:0000256" key="2">
    <source>
        <dbReference type="ARBA" id="ARBA00009045"/>
    </source>
</evidence>
<feature type="transmembrane region" description="Helical" evidence="8">
    <location>
        <begin position="528"/>
        <end position="545"/>
    </location>
</feature>
<keyword evidence="3 8" id="KW-0812">Transmembrane</keyword>
<evidence type="ECO:0000313" key="11">
    <source>
        <dbReference type="Proteomes" id="UP000790347"/>
    </source>
</evidence>
<dbReference type="Proteomes" id="UP000790347">
    <property type="component" value="Unassembled WGS sequence"/>
</dbReference>
<reference evidence="10" key="2">
    <citation type="journal article" date="2022" name="Res Sq">
        <title>Comparative Genomics Reveals Insights into the Divergent Evolution of Astigmatic Mites and Household Pest Adaptations.</title>
        <authorList>
            <person name="Xiong Q."/>
            <person name="Wan A.T.-Y."/>
            <person name="Liu X.-Y."/>
            <person name="Fung C.S.-H."/>
            <person name="Xiao X."/>
            <person name="Malainual N."/>
            <person name="Hou J."/>
            <person name="Wang L."/>
            <person name="Wang M."/>
            <person name="Yang K."/>
            <person name="Cui Y."/>
            <person name="Leung E."/>
            <person name="Nong W."/>
            <person name="Shin S.-K."/>
            <person name="Au S."/>
            <person name="Jeong K.Y."/>
            <person name="Chew F.T."/>
            <person name="Hui J."/>
            <person name="Leung T.F."/>
            <person name="Tungtrongchitr A."/>
            <person name="Zhong N."/>
            <person name="Liu Z."/>
            <person name="Tsui S."/>
        </authorList>
    </citation>
    <scope>NUCLEOTIDE SEQUENCE</scope>
    <source>
        <strain evidence="10">Derf</strain>
        <tissue evidence="10">Whole organism</tissue>
    </source>
</reference>
<comment type="subcellular location">
    <subcellularLocation>
        <location evidence="1">Endoplasmic reticulum membrane</location>
        <topology evidence="1">Multi-pass membrane protein</topology>
    </subcellularLocation>
</comment>
<feature type="region of interest" description="Disordered" evidence="7">
    <location>
        <begin position="26"/>
        <end position="45"/>
    </location>
</feature>
<gene>
    <name evidence="10" type="primary">RHBDF2</name>
    <name evidence="10" type="ORF">DERF_001117</name>
</gene>
<evidence type="ECO:0000256" key="6">
    <source>
        <dbReference type="ARBA" id="ARBA00023136"/>
    </source>
</evidence>
<dbReference type="InterPro" id="IPR022764">
    <property type="entry name" value="Peptidase_S54_rhomboid_dom"/>
</dbReference>
<evidence type="ECO:0000256" key="4">
    <source>
        <dbReference type="ARBA" id="ARBA00022824"/>
    </source>
</evidence>
<feature type="compositionally biased region" description="Basic and acidic residues" evidence="7">
    <location>
        <begin position="7"/>
        <end position="17"/>
    </location>
</feature>
<keyword evidence="11" id="KW-1185">Reference proteome</keyword>
<name>A0A922IEB9_DERFA</name>
<organism evidence="10 11">
    <name type="scientific">Dermatophagoides farinae</name>
    <name type="common">American house dust mite</name>
    <dbReference type="NCBI Taxonomy" id="6954"/>
    <lineage>
        <taxon>Eukaryota</taxon>
        <taxon>Metazoa</taxon>
        <taxon>Ecdysozoa</taxon>
        <taxon>Arthropoda</taxon>
        <taxon>Chelicerata</taxon>
        <taxon>Arachnida</taxon>
        <taxon>Acari</taxon>
        <taxon>Acariformes</taxon>
        <taxon>Sarcoptiformes</taxon>
        <taxon>Astigmata</taxon>
        <taxon>Psoroptidia</taxon>
        <taxon>Analgoidea</taxon>
        <taxon>Pyroglyphidae</taxon>
        <taxon>Dermatophagoidinae</taxon>
        <taxon>Dermatophagoides</taxon>
    </lineage>
</organism>
<evidence type="ECO:0000256" key="3">
    <source>
        <dbReference type="ARBA" id="ARBA00022692"/>
    </source>
</evidence>
<evidence type="ECO:0000256" key="7">
    <source>
        <dbReference type="SAM" id="MobiDB-lite"/>
    </source>
</evidence>
<proteinExistence type="inferred from homology"/>
<dbReference type="GO" id="GO:0005789">
    <property type="term" value="C:endoplasmic reticulum membrane"/>
    <property type="evidence" value="ECO:0007669"/>
    <property type="project" value="UniProtKB-SubCell"/>
</dbReference>
<comment type="caution">
    <text evidence="10">The sequence shown here is derived from an EMBL/GenBank/DDBJ whole genome shotgun (WGS) entry which is preliminary data.</text>
</comment>
<feature type="region of interest" description="Disordered" evidence="7">
    <location>
        <begin position="1"/>
        <end position="20"/>
    </location>
</feature>
<feature type="transmembrane region" description="Helical" evidence="8">
    <location>
        <begin position="451"/>
        <end position="470"/>
    </location>
</feature>
<dbReference type="InterPro" id="IPR051512">
    <property type="entry name" value="Inactive_Rhomboid"/>
</dbReference>
<dbReference type="AlphaFoldDB" id="A0A922IEB9"/>
<feature type="domain" description="Peptidase S54 rhomboid" evidence="9">
    <location>
        <begin position="410"/>
        <end position="546"/>
    </location>
</feature>
<dbReference type="EMBL" id="ASGP02000001">
    <property type="protein sequence ID" value="KAH9527073.1"/>
    <property type="molecule type" value="Genomic_DNA"/>
</dbReference>
<reference evidence="10" key="1">
    <citation type="submission" date="2013-05" db="EMBL/GenBank/DDBJ databases">
        <authorList>
            <person name="Yim A.K.Y."/>
            <person name="Chan T.F."/>
            <person name="Ji K.M."/>
            <person name="Liu X.Y."/>
            <person name="Zhou J.W."/>
            <person name="Li R.Q."/>
            <person name="Yang K.Y."/>
            <person name="Li J."/>
            <person name="Li M."/>
            <person name="Law P.T.W."/>
            <person name="Wu Y.L."/>
            <person name="Cai Z.L."/>
            <person name="Qin H."/>
            <person name="Bao Y."/>
            <person name="Leung R.K.K."/>
            <person name="Ng P.K.S."/>
            <person name="Zou J."/>
            <person name="Zhong X.J."/>
            <person name="Ran P.X."/>
            <person name="Zhong N.S."/>
            <person name="Liu Z.G."/>
            <person name="Tsui S.K.W."/>
        </authorList>
    </citation>
    <scope>NUCLEOTIDE SEQUENCE</scope>
    <source>
        <strain evidence="10">Derf</strain>
        <tissue evidence="10">Whole organism</tissue>
    </source>
</reference>
<evidence type="ECO:0000256" key="1">
    <source>
        <dbReference type="ARBA" id="ARBA00004477"/>
    </source>
</evidence>
<feature type="transmembrane region" description="Helical" evidence="8">
    <location>
        <begin position="415"/>
        <end position="439"/>
    </location>
</feature>
<protein>
    <submittedName>
        <fullName evidence="10">Inactive rhomboid protein 2</fullName>
    </submittedName>
</protein>
<dbReference type="GO" id="GO:0050708">
    <property type="term" value="P:regulation of protein secretion"/>
    <property type="evidence" value="ECO:0007669"/>
    <property type="project" value="TreeGrafter"/>
</dbReference>